<comment type="caution">
    <text evidence="1">The sequence shown here is derived from an EMBL/GenBank/DDBJ whole genome shotgun (WGS) entry which is preliminary data.</text>
</comment>
<dbReference type="EMBL" id="NNAY01000073">
    <property type="protein sequence ID" value="OXU31251.1"/>
    <property type="molecule type" value="Genomic_DNA"/>
</dbReference>
<accession>A0A232FKI7</accession>
<gene>
    <name evidence="1" type="ORF">TSAR_012153</name>
</gene>
<dbReference type="AlphaFoldDB" id="A0A232FKI7"/>
<protein>
    <submittedName>
        <fullName evidence="1">Uncharacterized protein</fullName>
    </submittedName>
</protein>
<reference evidence="1 2" key="1">
    <citation type="journal article" date="2017" name="Curr. Biol.">
        <title>The Evolution of Venom by Co-option of Single-Copy Genes.</title>
        <authorList>
            <person name="Martinson E.O."/>
            <person name="Mrinalini"/>
            <person name="Kelkar Y.D."/>
            <person name="Chang C.H."/>
            <person name="Werren J.H."/>
        </authorList>
    </citation>
    <scope>NUCLEOTIDE SEQUENCE [LARGE SCALE GENOMIC DNA]</scope>
    <source>
        <strain evidence="1 2">Alberta</strain>
        <tissue evidence="1">Whole body</tissue>
    </source>
</reference>
<keyword evidence="2" id="KW-1185">Reference proteome</keyword>
<evidence type="ECO:0000313" key="2">
    <source>
        <dbReference type="Proteomes" id="UP000215335"/>
    </source>
</evidence>
<name>A0A232FKI7_9HYME</name>
<organism evidence="1 2">
    <name type="scientific">Trichomalopsis sarcophagae</name>
    <dbReference type="NCBI Taxonomy" id="543379"/>
    <lineage>
        <taxon>Eukaryota</taxon>
        <taxon>Metazoa</taxon>
        <taxon>Ecdysozoa</taxon>
        <taxon>Arthropoda</taxon>
        <taxon>Hexapoda</taxon>
        <taxon>Insecta</taxon>
        <taxon>Pterygota</taxon>
        <taxon>Neoptera</taxon>
        <taxon>Endopterygota</taxon>
        <taxon>Hymenoptera</taxon>
        <taxon>Apocrita</taxon>
        <taxon>Proctotrupomorpha</taxon>
        <taxon>Chalcidoidea</taxon>
        <taxon>Pteromalidae</taxon>
        <taxon>Pteromalinae</taxon>
        <taxon>Trichomalopsis</taxon>
    </lineage>
</organism>
<dbReference type="Proteomes" id="UP000215335">
    <property type="component" value="Unassembled WGS sequence"/>
</dbReference>
<evidence type="ECO:0000313" key="1">
    <source>
        <dbReference type="EMBL" id="OXU31251.1"/>
    </source>
</evidence>
<sequence length="137" mass="15185">MQGQGNAQPRSSVQVNVMKIKEKAEKQVQRWLDLLTQRTRDLLKNTESLLNATGCIYKGSAAAAAAVLLLLPSLPVEQPNPHLQREAAAALLMQPNLHSQREAALLEQLNLQQEAATLVEQLNRHREPTPSRLAINK</sequence>
<proteinExistence type="predicted"/>